<evidence type="ECO:0000256" key="1">
    <source>
        <dbReference type="SAM" id="MobiDB-lite"/>
    </source>
</evidence>
<dbReference type="Proteomes" id="UP000050792">
    <property type="component" value="Unassembled WGS sequence"/>
</dbReference>
<dbReference type="WBParaSite" id="SRDH1_42770.1">
    <property type="protein sequence ID" value="SRDH1_42770.1"/>
    <property type="gene ID" value="SRDH1_42770"/>
</dbReference>
<dbReference type="GO" id="GO:0005576">
    <property type="term" value="C:extracellular region"/>
    <property type="evidence" value="ECO:0007669"/>
    <property type="project" value="InterPro"/>
</dbReference>
<dbReference type="InterPro" id="IPR001283">
    <property type="entry name" value="CRISP-related"/>
</dbReference>
<dbReference type="PRINTS" id="PR00837">
    <property type="entry name" value="V5TPXLIKE"/>
</dbReference>
<feature type="domain" description="SCP" evidence="2">
    <location>
        <begin position="5"/>
        <end position="139"/>
    </location>
</feature>
<dbReference type="SMART" id="SM00198">
    <property type="entry name" value="SCP"/>
    <property type="match status" value="1"/>
</dbReference>
<proteinExistence type="predicted"/>
<evidence type="ECO:0000313" key="4">
    <source>
        <dbReference type="WBParaSite" id="SRDH1_42770.1"/>
    </source>
</evidence>
<dbReference type="CDD" id="cd05382">
    <property type="entry name" value="CAP_GAPR1-like"/>
    <property type="match status" value="1"/>
</dbReference>
<dbReference type="InterPro" id="IPR018244">
    <property type="entry name" value="Allrgn_V5/Tpx1_CS"/>
</dbReference>
<dbReference type="InterPro" id="IPR034113">
    <property type="entry name" value="SCP_GAPR1-like"/>
</dbReference>
<protein>
    <recommendedName>
        <fullName evidence="2">SCP domain-containing protein</fullName>
    </recommendedName>
</protein>
<sequence>MVDEQLNHDALDEHNRLRALHGCPPLKYDRRLAREAQAWAENLARLKIMKHSICDEYGENLASAQSTGKAEMTGARATQNWYDEIHYHNFNKQFQSQSGHFTQLIWKNTSKAGFGIQHSIDGHHVFIVGRYEPPGNVNGQFLENVPRPISGQSTPKSKVTSCKHNEQNGPRRTYQDELVIVREIDRNDHNGSNHITSIDSSKRSRSDETIPKINEVRIIRAEKKRQRRCAKRCSIM</sequence>
<dbReference type="InterPro" id="IPR035940">
    <property type="entry name" value="CAP_sf"/>
</dbReference>
<evidence type="ECO:0000313" key="3">
    <source>
        <dbReference type="Proteomes" id="UP000050792"/>
    </source>
</evidence>
<feature type="compositionally biased region" description="Polar residues" evidence="1">
    <location>
        <begin position="150"/>
        <end position="170"/>
    </location>
</feature>
<dbReference type="PANTHER" id="PTHR10334">
    <property type="entry name" value="CYSTEINE-RICH SECRETORY PROTEIN-RELATED"/>
    <property type="match status" value="1"/>
</dbReference>
<organism evidence="3 4">
    <name type="scientific">Schistosoma rodhaini</name>
    <dbReference type="NCBI Taxonomy" id="6188"/>
    <lineage>
        <taxon>Eukaryota</taxon>
        <taxon>Metazoa</taxon>
        <taxon>Spiralia</taxon>
        <taxon>Lophotrochozoa</taxon>
        <taxon>Platyhelminthes</taxon>
        <taxon>Trematoda</taxon>
        <taxon>Digenea</taxon>
        <taxon>Strigeidida</taxon>
        <taxon>Schistosomatoidea</taxon>
        <taxon>Schistosomatidae</taxon>
        <taxon>Schistosoma</taxon>
    </lineage>
</organism>
<feature type="region of interest" description="Disordered" evidence="1">
    <location>
        <begin position="186"/>
        <end position="209"/>
    </location>
</feature>
<reference evidence="4" key="2">
    <citation type="submission" date="2023-11" db="UniProtKB">
        <authorList>
            <consortium name="WormBaseParasite"/>
        </authorList>
    </citation>
    <scope>IDENTIFICATION</scope>
</reference>
<feature type="region of interest" description="Disordered" evidence="1">
    <location>
        <begin position="149"/>
        <end position="170"/>
    </location>
</feature>
<evidence type="ECO:0000259" key="2">
    <source>
        <dbReference type="SMART" id="SM00198"/>
    </source>
</evidence>
<name>A0AA85FCZ6_9TREM</name>
<dbReference type="AlphaFoldDB" id="A0AA85FCZ6"/>
<keyword evidence="3" id="KW-1185">Reference proteome</keyword>
<accession>A0AA85FCZ6</accession>
<dbReference type="Gene3D" id="3.40.33.10">
    <property type="entry name" value="CAP"/>
    <property type="match status" value="1"/>
</dbReference>
<reference evidence="3" key="1">
    <citation type="submission" date="2022-06" db="EMBL/GenBank/DDBJ databases">
        <authorList>
            <person name="Berger JAMES D."/>
            <person name="Berger JAMES D."/>
        </authorList>
    </citation>
    <scope>NUCLEOTIDE SEQUENCE [LARGE SCALE GENOMIC DNA]</scope>
</reference>
<dbReference type="Pfam" id="PF00188">
    <property type="entry name" value="CAP"/>
    <property type="match status" value="1"/>
</dbReference>
<dbReference type="InterPro" id="IPR014044">
    <property type="entry name" value="CAP_dom"/>
</dbReference>
<dbReference type="PROSITE" id="PS01009">
    <property type="entry name" value="CRISP_1"/>
    <property type="match status" value="1"/>
</dbReference>
<dbReference type="FunFam" id="3.40.33.10:FF:000002">
    <property type="entry name" value="Golgi-associated plant pathogenesis-related protein 1"/>
    <property type="match status" value="1"/>
</dbReference>
<feature type="compositionally biased region" description="Basic and acidic residues" evidence="1">
    <location>
        <begin position="200"/>
        <end position="209"/>
    </location>
</feature>
<dbReference type="SUPFAM" id="SSF55797">
    <property type="entry name" value="PR-1-like"/>
    <property type="match status" value="1"/>
</dbReference>